<dbReference type="Proteomes" id="UP001239111">
    <property type="component" value="Chromosome 4"/>
</dbReference>
<organism evidence="1 2">
    <name type="scientific">Eretmocerus hayati</name>
    <dbReference type="NCBI Taxonomy" id="131215"/>
    <lineage>
        <taxon>Eukaryota</taxon>
        <taxon>Metazoa</taxon>
        <taxon>Ecdysozoa</taxon>
        <taxon>Arthropoda</taxon>
        <taxon>Hexapoda</taxon>
        <taxon>Insecta</taxon>
        <taxon>Pterygota</taxon>
        <taxon>Neoptera</taxon>
        <taxon>Endopterygota</taxon>
        <taxon>Hymenoptera</taxon>
        <taxon>Apocrita</taxon>
        <taxon>Proctotrupomorpha</taxon>
        <taxon>Chalcidoidea</taxon>
        <taxon>Aphelinidae</taxon>
        <taxon>Aphelininae</taxon>
        <taxon>Eretmocerus</taxon>
    </lineage>
</organism>
<proteinExistence type="predicted"/>
<gene>
    <name evidence="1" type="ORF">QAD02_007354</name>
</gene>
<evidence type="ECO:0000313" key="2">
    <source>
        <dbReference type="Proteomes" id="UP001239111"/>
    </source>
</evidence>
<reference evidence="1" key="1">
    <citation type="submission" date="2023-04" db="EMBL/GenBank/DDBJ databases">
        <title>A chromosome-level genome assembly of the parasitoid wasp Eretmocerus hayati.</title>
        <authorList>
            <person name="Zhong Y."/>
            <person name="Liu S."/>
            <person name="Liu Y."/>
        </authorList>
    </citation>
    <scope>NUCLEOTIDE SEQUENCE</scope>
    <source>
        <strain evidence="1">ZJU_SS_LIU_2023</strain>
    </source>
</reference>
<name>A0ACC2N3S6_9HYME</name>
<evidence type="ECO:0000313" key="1">
    <source>
        <dbReference type="EMBL" id="KAJ8665692.1"/>
    </source>
</evidence>
<accession>A0ACC2N3S6</accession>
<dbReference type="EMBL" id="CM056744">
    <property type="protein sequence ID" value="KAJ8665692.1"/>
    <property type="molecule type" value="Genomic_DNA"/>
</dbReference>
<sequence length="396" mass="45366">MASQGQTVNEQSPKKPTCFICTDPIISPKKRKCQRAAIETLIIASKRRKDDKYLEFQGLNELSIHDSCRHTYTSEPRILEASQSAGKTKAERRQRSVDAQRFQFDLFCFFCGDDASDDFIAKQKRKLPSYSGIAFIKKDDKLKQIATEAKSRFGTDLEAAFRPVVDRLKDDPVIMTMKPRYHKYCYNSFFKPSKSSNVGRPKDHSVKAAVDFVVDIIRSATDECQFSLANLLDRFKSVKKPPSKYLKTQVQSLLGDSATIYSVEQDYIVCFNPIRDNILSKEWLKSKTLDKRSERLQIVEAATKIVLEDIRGTYYDTKTYPPPSEFLQKVEEQVPETLKTFLNIVIKSNKKGKKVEKKLTNKLTVMSHNIIASVRPRSFLSPMHLGLSLMMHKNYA</sequence>
<comment type="caution">
    <text evidence="1">The sequence shown here is derived from an EMBL/GenBank/DDBJ whole genome shotgun (WGS) entry which is preliminary data.</text>
</comment>
<keyword evidence="2" id="KW-1185">Reference proteome</keyword>
<protein>
    <submittedName>
        <fullName evidence="1">Uncharacterized protein</fullName>
    </submittedName>
</protein>